<evidence type="ECO:0000259" key="7">
    <source>
        <dbReference type="PROSITE" id="PS50850"/>
    </source>
</evidence>
<accession>A0A420FVA2</accession>
<feature type="transmembrane region" description="Helical" evidence="6">
    <location>
        <begin position="167"/>
        <end position="187"/>
    </location>
</feature>
<feature type="transmembrane region" description="Helical" evidence="6">
    <location>
        <begin position="137"/>
        <end position="161"/>
    </location>
</feature>
<feature type="transmembrane region" description="Helical" evidence="6">
    <location>
        <begin position="48"/>
        <end position="67"/>
    </location>
</feature>
<sequence length="410" mass="45413">MNAKQFSAYDIFIIIILAILQFSVVLDFMVIAPLGAQLMRVLEINPKQFGAVVSAYGISAGVSAFATAGFTDKFDRKHLLLFFYGGFIIATFMCALAPNYQLLLIARIFTGMFGGVMSSISFAIVADTFKFEVRGKVMGFIQMAFSTSQILGIPIGLYLAHKFNWHFPFYMIVTVSIIVFFVVLFKVRPINEHLKYRLEQNAIKRLLNILSNSNYLKAFLTTFLLAMGFIVMPFLSTFFVNNLGIQEVQLPLIFLASGLVTIISGPITGSLSDKVGKYKIFVIGSLFAMIMLILLTNLNAVNMWLLIIVNTIFVVFATARMISGSAIMSAVPELNDRGAFMSINSAIQQMSTGIATMLGGFLLVESKNGGFANFEVLGYISAVFMIICAVLTFFINRFAMDKIELQNIKQ</sequence>
<dbReference type="InterPro" id="IPR050189">
    <property type="entry name" value="MFS_Efflux_Transporters"/>
</dbReference>
<protein>
    <submittedName>
        <fullName evidence="8">MFS transporter</fullName>
    </submittedName>
</protein>
<name>A0A420FVA2_9SPHI</name>
<dbReference type="InterPro" id="IPR036259">
    <property type="entry name" value="MFS_trans_sf"/>
</dbReference>
<feature type="transmembrane region" description="Helical" evidence="6">
    <location>
        <begin position="343"/>
        <end position="364"/>
    </location>
</feature>
<feature type="transmembrane region" description="Helical" evidence="6">
    <location>
        <begin position="79"/>
        <end position="98"/>
    </location>
</feature>
<dbReference type="GO" id="GO:0005886">
    <property type="term" value="C:plasma membrane"/>
    <property type="evidence" value="ECO:0007669"/>
    <property type="project" value="UniProtKB-SubCell"/>
</dbReference>
<evidence type="ECO:0000256" key="3">
    <source>
        <dbReference type="ARBA" id="ARBA00022692"/>
    </source>
</evidence>
<reference evidence="8 9" key="1">
    <citation type="submission" date="2016-07" db="EMBL/GenBank/DDBJ databases">
        <title>Genome analysis of Sphingobacterium siyangense T12B17.</title>
        <authorList>
            <person name="Xu D."/>
            <person name="Su Y."/>
            <person name="Zheng S."/>
        </authorList>
    </citation>
    <scope>NUCLEOTIDE SEQUENCE [LARGE SCALE GENOMIC DNA]</scope>
    <source>
        <strain evidence="8 9">T12B17</strain>
    </source>
</reference>
<feature type="transmembrane region" description="Helical" evidence="6">
    <location>
        <begin position="12"/>
        <end position="36"/>
    </location>
</feature>
<keyword evidence="2" id="KW-1003">Cell membrane</keyword>
<feature type="transmembrane region" description="Helical" evidence="6">
    <location>
        <begin position="248"/>
        <end position="268"/>
    </location>
</feature>
<feature type="domain" description="Major facilitator superfamily (MFS) profile" evidence="7">
    <location>
        <begin position="13"/>
        <end position="400"/>
    </location>
</feature>
<dbReference type="GO" id="GO:0022857">
    <property type="term" value="F:transmembrane transporter activity"/>
    <property type="evidence" value="ECO:0007669"/>
    <property type="project" value="InterPro"/>
</dbReference>
<dbReference type="SUPFAM" id="SSF103473">
    <property type="entry name" value="MFS general substrate transporter"/>
    <property type="match status" value="1"/>
</dbReference>
<feature type="transmembrane region" description="Helical" evidence="6">
    <location>
        <begin position="280"/>
        <end position="298"/>
    </location>
</feature>
<evidence type="ECO:0000256" key="5">
    <source>
        <dbReference type="ARBA" id="ARBA00023136"/>
    </source>
</evidence>
<evidence type="ECO:0000256" key="2">
    <source>
        <dbReference type="ARBA" id="ARBA00022475"/>
    </source>
</evidence>
<dbReference type="AlphaFoldDB" id="A0A420FVA2"/>
<dbReference type="Proteomes" id="UP000286402">
    <property type="component" value="Unassembled WGS sequence"/>
</dbReference>
<dbReference type="PROSITE" id="PS50850">
    <property type="entry name" value="MFS"/>
    <property type="match status" value="1"/>
</dbReference>
<dbReference type="CDD" id="cd17324">
    <property type="entry name" value="MFS_NepI_like"/>
    <property type="match status" value="1"/>
</dbReference>
<gene>
    <name evidence="8" type="ORF">BCY89_03985</name>
</gene>
<dbReference type="Gene3D" id="1.20.1250.20">
    <property type="entry name" value="MFS general substrate transporter like domains"/>
    <property type="match status" value="2"/>
</dbReference>
<dbReference type="Pfam" id="PF07690">
    <property type="entry name" value="MFS_1"/>
    <property type="match status" value="1"/>
</dbReference>
<evidence type="ECO:0000256" key="6">
    <source>
        <dbReference type="SAM" id="Phobius"/>
    </source>
</evidence>
<dbReference type="InterPro" id="IPR020846">
    <property type="entry name" value="MFS_dom"/>
</dbReference>
<evidence type="ECO:0000313" key="9">
    <source>
        <dbReference type="Proteomes" id="UP000286402"/>
    </source>
</evidence>
<feature type="transmembrane region" description="Helical" evidence="6">
    <location>
        <begin position="104"/>
        <end position="125"/>
    </location>
</feature>
<comment type="subcellular location">
    <subcellularLocation>
        <location evidence="1">Cell membrane</location>
        <topology evidence="1">Multi-pass membrane protein</topology>
    </subcellularLocation>
</comment>
<dbReference type="RefSeq" id="WP_120333990.1">
    <property type="nucleotide sequence ID" value="NZ_MCAQ01000012.1"/>
</dbReference>
<feature type="transmembrane region" description="Helical" evidence="6">
    <location>
        <begin position="304"/>
        <end position="322"/>
    </location>
</feature>
<keyword evidence="9" id="KW-1185">Reference proteome</keyword>
<evidence type="ECO:0000256" key="1">
    <source>
        <dbReference type="ARBA" id="ARBA00004651"/>
    </source>
</evidence>
<evidence type="ECO:0000256" key="4">
    <source>
        <dbReference type="ARBA" id="ARBA00022989"/>
    </source>
</evidence>
<dbReference type="PANTHER" id="PTHR43124:SF3">
    <property type="entry name" value="CHLORAMPHENICOL EFFLUX PUMP RV0191"/>
    <property type="match status" value="1"/>
</dbReference>
<feature type="transmembrane region" description="Helical" evidence="6">
    <location>
        <begin position="376"/>
        <end position="395"/>
    </location>
</feature>
<keyword evidence="4 6" id="KW-1133">Transmembrane helix</keyword>
<dbReference type="InterPro" id="IPR011701">
    <property type="entry name" value="MFS"/>
</dbReference>
<proteinExistence type="predicted"/>
<keyword evidence="5 6" id="KW-0472">Membrane</keyword>
<dbReference type="PANTHER" id="PTHR43124">
    <property type="entry name" value="PURINE EFFLUX PUMP PBUE"/>
    <property type="match status" value="1"/>
</dbReference>
<organism evidence="8 9">
    <name type="scientific">Sphingobacterium siyangense</name>
    <dbReference type="NCBI Taxonomy" id="459529"/>
    <lineage>
        <taxon>Bacteria</taxon>
        <taxon>Pseudomonadati</taxon>
        <taxon>Bacteroidota</taxon>
        <taxon>Sphingobacteriia</taxon>
        <taxon>Sphingobacteriales</taxon>
        <taxon>Sphingobacteriaceae</taxon>
        <taxon>Sphingobacterium</taxon>
    </lineage>
</organism>
<feature type="transmembrane region" description="Helical" evidence="6">
    <location>
        <begin position="215"/>
        <end position="236"/>
    </location>
</feature>
<dbReference type="EMBL" id="MCAQ01000012">
    <property type="protein sequence ID" value="RKF36842.1"/>
    <property type="molecule type" value="Genomic_DNA"/>
</dbReference>
<comment type="caution">
    <text evidence="8">The sequence shown here is derived from an EMBL/GenBank/DDBJ whole genome shotgun (WGS) entry which is preliminary data.</text>
</comment>
<evidence type="ECO:0000313" key="8">
    <source>
        <dbReference type="EMBL" id="RKF36842.1"/>
    </source>
</evidence>
<keyword evidence="3 6" id="KW-0812">Transmembrane</keyword>